<evidence type="ECO:0000313" key="5">
    <source>
        <dbReference type="EMBL" id="PWE86058.1"/>
    </source>
</evidence>
<dbReference type="EMBL" id="JRFU01000133">
    <property type="protein sequence ID" value="PWE86058.1"/>
    <property type="molecule type" value="Genomic_DNA"/>
</dbReference>
<dbReference type="GO" id="GO:0046872">
    <property type="term" value="F:metal ion binding"/>
    <property type="evidence" value="ECO:0007669"/>
    <property type="project" value="UniProtKB-KW"/>
</dbReference>
<comment type="caution">
    <text evidence="5">The sequence shown here is derived from an EMBL/GenBank/DDBJ whole genome shotgun (WGS) entry which is preliminary data.</text>
</comment>
<dbReference type="InterPro" id="IPR017896">
    <property type="entry name" value="4Fe4S_Fe-S-bd"/>
</dbReference>
<gene>
    <name evidence="5" type="ORF">LG34_12185</name>
</gene>
<dbReference type="Proteomes" id="UP000245288">
    <property type="component" value="Unassembled WGS sequence"/>
</dbReference>
<dbReference type="AlphaFoldDB" id="A0A2V1JUB9"/>
<organism evidence="5 6">
    <name type="scientific">Eubacterium ramulus</name>
    <dbReference type="NCBI Taxonomy" id="39490"/>
    <lineage>
        <taxon>Bacteria</taxon>
        <taxon>Bacillati</taxon>
        <taxon>Bacillota</taxon>
        <taxon>Clostridia</taxon>
        <taxon>Eubacteriales</taxon>
        <taxon>Eubacteriaceae</taxon>
        <taxon>Eubacterium</taxon>
    </lineage>
</organism>
<dbReference type="PROSITE" id="PS00198">
    <property type="entry name" value="4FE4S_FER_1"/>
    <property type="match status" value="2"/>
</dbReference>
<evidence type="ECO:0000256" key="1">
    <source>
        <dbReference type="ARBA" id="ARBA00022723"/>
    </source>
</evidence>
<evidence type="ECO:0000313" key="6">
    <source>
        <dbReference type="Proteomes" id="UP000245288"/>
    </source>
</evidence>
<dbReference type="GO" id="GO:0051536">
    <property type="term" value="F:iron-sulfur cluster binding"/>
    <property type="evidence" value="ECO:0007669"/>
    <property type="project" value="UniProtKB-KW"/>
</dbReference>
<dbReference type="SUPFAM" id="SSF46548">
    <property type="entry name" value="alpha-helical ferredoxin"/>
    <property type="match status" value="1"/>
</dbReference>
<keyword evidence="3" id="KW-0411">Iron-sulfur</keyword>
<evidence type="ECO:0000259" key="4">
    <source>
        <dbReference type="PROSITE" id="PS51379"/>
    </source>
</evidence>
<feature type="domain" description="4Fe-4S ferredoxin-type" evidence="4">
    <location>
        <begin position="212"/>
        <end position="244"/>
    </location>
</feature>
<dbReference type="PANTHER" id="PTHR40447">
    <property type="entry name" value="ANAEROBIC SULFITE REDUCTASE SUBUNIT A"/>
    <property type="match status" value="1"/>
</dbReference>
<protein>
    <submittedName>
        <fullName evidence="5">Sulfite reductase subunit A</fullName>
    </submittedName>
</protein>
<proteinExistence type="predicted"/>
<dbReference type="PROSITE" id="PS51379">
    <property type="entry name" value="4FE4S_FER_2"/>
    <property type="match status" value="2"/>
</dbReference>
<keyword evidence="2" id="KW-0408">Iron</keyword>
<dbReference type="NCBIfam" id="TIGR02910">
    <property type="entry name" value="sulfite_red_A"/>
    <property type="match status" value="1"/>
</dbReference>
<dbReference type="InterPro" id="IPR017900">
    <property type="entry name" value="4Fe4S_Fe_S_CS"/>
</dbReference>
<reference evidence="5 6" key="1">
    <citation type="submission" date="2014-09" db="EMBL/GenBank/DDBJ databases">
        <title>Butyrate-producing bacteria isolated from human gut.</title>
        <authorList>
            <person name="Zhang Q."/>
            <person name="Zhao L."/>
        </authorList>
    </citation>
    <scope>NUCLEOTIDE SEQUENCE [LARGE SCALE GENOMIC DNA]</scope>
    <source>
        <strain evidence="5 6">21</strain>
    </source>
</reference>
<accession>A0A2V1JUB9</accession>
<sequence>MGYRVDFDKMNDILAAWSEEYHIFAPAWDQRKKKVRYREIKTIDQIVLDRQSDFSPKEAYYPVSQTMFYFTDTEVTESELADDKGILIFARPCDINGMARLDCIFMENGGHADYFYARLREKVKVVMLECRESFEHCFCVSMGTNKTDKYDAAVRITEHEVLAEVRDEKLGAAFSFVSASSCDFTPKFVQENQKKLHIPKITDRSMLKPISDLEYWNQFDEKCMSCGGCNTVCGTCSCFDTVDVIYQEGSRSGERRRVWSSCMLETFTQTAGGGRARKTPGANMRFKVLHKFYDFADRFAKDGSHGIACDAQMCIGCGRCDMRCPKKISFFDAVDGLAAEIEKMNTGEEA</sequence>
<feature type="domain" description="4Fe-4S ferredoxin-type" evidence="4">
    <location>
        <begin position="305"/>
        <end position="334"/>
    </location>
</feature>
<keyword evidence="6" id="KW-1185">Reference proteome</keyword>
<evidence type="ECO:0000256" key="3">
    <source>
        <dbReference type="ARBA" id="ARBA00023014"/>
    </source>
</evidence>
<dbReference type="InterPro" id="IPR014259">
    <property type="entry name" value="Sulphite_reductase_A"/>
</dbReference>
<name>A0A2V1JUB9_EUBRA</name>
<dbReference type="OrthoDB" id="9795302at2"/>
<evidence type="ECO:0000256" key="2">
    <source>
        <dbReference type="ARBA" id="ARBA00023004"/>
    </source>
</evidence>
<dbReference type="PANTHER" id="PTHR40447:SF1">
    <property type="entry name" value="ANAEROBIC SULFITE REDUCTASE SUBUNIT A"/>
    <property type="match status" value="1"/>
</dbReference>
<dbReference type="RefSeq" id="WP_109216222.1">
    <property type="nucleotide sequence ID" value="NZ_JAQEGP010000011.1"/>
</dbReference>
<dbReference type="Pfam" id="PF17179">
    <property type="entry name" value="Fer4_22"/>
    <property type="match status" value="1"/>
</dbReference>
<keyword evidence="1" id="KW-0479">Metal-binding</keyword>